<dbReference type="PANTHER" id="PTHR11266:SF81">
    <property type="entry name" value="GH12661P-RELATED"/>
    <property type="match status" value="1"/>
</dbReference>
<evidence type="ECO:0000313" key="7">
    <source>
        <dbReference type="EMBL" id="ODM95345.1"/>
    </source>
</evidence>
<keyword evidence="4" id="KW-1133">Transmembrane helix</keyword>
<sequence length="181" mass="21092">MSFLSTLGRRLFQGKYAISNTLSGAGLFILGDAIEQKLELKSNVIQTFDKDRLTRIGLIGLFEGPPHYIFYKYLDQYLPGRSFSTIGKKILTDQLVACPMFSVQFFMGMSFLEGKSLVECWNEFKKKFPTVYLVDWLLWPPCQFINFYLVPNRYRVLYVNTATVAWNVFLSYMKHYDQHDA</sequence>
<comment type="caution">
    <text evidence="7">The sequence shown here is derived from an EMBL/GenBank/DDBJ whole genome shotgun (WGS) entry which is preliminary data.</text>
</comment>
<proteinExistence type="inferred from homology"/>
<keyword evidence="8" id="KW-1185">Reference proteome</keyword>
<reference evidence="7 8" key="1">
    <citation type="journal article" date="2016" name="Genome Biol. Evol.">
        <title>Gene Family Evolution Reflects Adaptation to Soil Environmental Stressors in the Genome of the Collembolan Orchesella cincta.</title>
        <authorList>
            <person name="Faddeeva-Vakhrusheva A."/>
            <person name="Derks M.F."/>
            <person name="Anvar S.Y."/>
            <person name="Agamennone V."/>
            <person name="Suring W."/>
            <person name="Smit S."/>
            <person name="van Straalen N.M."/>
            <person name="Roelofs D."/>
        </authorList>
    </citation>
    <scope>NUCLEOTIDE SEQUENCE [LARGE SCALE GENOMIC DNA]</scope>
    <source>
        <tissue evidence="7">Mixed pool</tissue>
    </source>
</reference>
<dbReference type="Proteomes" id="UP000094527">
    <property type="component" value="Unassembled WGS sequence"/>
</dbReference>
<dbReference type="GO" id="GO:0016020">
    <property type="term" value="C:membrane"/>
    <property type="evidence" value="ECO:0007669"/>
    <property type="project" value="UniProtKB-SubCell"/>
</dbReference>
<dbReference type="GO" id="GO:0061668">
    <property type="term" value="P:mitochondrial ribosome assembly"/>
    <property type="evidence" value="ECO:0007669"/>
    <property type="project" value="TreeGrafter"/>
</dbReference>
<keyword evidence="3" id="KW-0812">Transmembrane</keyword>
<dbReference type="OMA" id="KFLYTWM"/>
<evidence type="ECO:0000256" key="6">
    <source>
        <dbReference type="RuleBase" id="RU363053"/>
    </source>
</evidence>
<evidence type="ECO:0000256" key="1">
    <source>
        <dbReference type="ARBA" id="ARBA00004141"/>
    </source>
</evidence>
<protein>
    <submittedName>
        <fullName evidence="7">Mpv17-like protein 2</fullName>
    </submittedName>
</protein>
<evidence type="ECO:0000256" key="3">
    <source>
        <dbReference type="ARBA" id="ARBA00022692"/>
    </source>
</evidence>
<dbReference type="EMBL" id="LJIJ01000683">
    <property type="protein sequence ID" value="ODM95345.1"/>
    <property type="molecule type" value="Genomic_DNA"/>
</dbReference>
<dbReference type="InterPro" id="IPR007248">
    <property type="entry name" value="Mpv17_PMP22"/>
</dbReference>
<dbReference type="AlphaFoldDB" id="A0A1D2MRI8"/>
<dbReference type="STRING" id="48709.A0A1D2MRI8"/>
<keyword evidence="5" id="KW-0472">Membrane</keyword>
<gene>
    <name evidence="7" type="ORF">Ocin01_11334</name>
</gene>
<evidence type="ECO:0000256" key="2">
    <source>
        <dbReference type="ARBA" id="ARBA00006824"/>
    </source>
</evidence>
<accession>A0A1D2MRI8</accession>
<evidence type="ECO:0000313" key="8">
    <source>
        <dbReference type="Proteomes" id="UP000094527"/>
    </source>
</evidence>
<organism evidence="7 8">
    <name type="scientific">Orchesella cincta</name>
    <name type="common">Springtail</name>
    <name type="synonym">Podura cincta</name>
    <dbReference type="NCBI Taxonomy" id="48709"/>
    <lineage>
        <taxon>Eukaryota</taxon>
        <taxon>Metazoa</taxon>
        <taxon>Ecdysozoa</taxon>
        <taxon>Arthropoda</taxon>
        <taxon>Hexapoda</taxon>
        <taxon>Collembola</taxon>
        <taxon>Entomobryomorpha</taxon>
        <taxon>Entomobryoidea</taxon>
        <taxon>Orchesellidae</taxon>
        <taxon>Orchesellinae</taxon>
        <taxon>Orchesella</taxon>
    </lineage>
</organism>
<dbReference type="Pfam" id="PF04117">
    <property type="entry name" value="Mpv17_PMP22"/>
    <property type="match status" value="1"/>
</dbReference>
<evidence type="ECO:0000256" key="4">
    <source>
        <dbReference type="ARBA" id="ARBA00022989"/>
    </source>
</evidence>
<evidence type="ECO:0000256" key="5">
    <source>
        <dbReference type="ARBA" id="ARBA00023136"/>
    </source>
</evidence>
<dbReference type="GO" id="GO:0005739">
    <property type="term" value="C:mitochondrion"/>
    <property type="evidence" value="ECO:0007669"/>
    <property type="project" value="TreeGrafter"/>
</dbReference>
<comment type="similarity">
    <text evidence="2 6">Belongs to the peroxisomal membrane protein PXMP2/4 family.</text>
</comment>
<dbReference type="OrthoDB" id="10250354at2759"/>
<dbReference type="PANTHER" id="PTHR11266">
    <property type="entry name" value="PEROXISOMAL MEMBRANE PROTEIN 2, PXMP2 MPV17"/>
    <property type="match status" value="1"/>
</dbReference>
<name>A0A1D2MRI8_ORCCI</name>
<comment type="subcellular location">
    <subcellularLocation>
        <location evidence="1">Membrane</location>
        <topology evidence="1">Multi-pass membrane protein</topology>
    </subcellularLocation>
</comment>